<organism evidence="8 9">
    <name type="scientific">Andalucia godoyi</name>
    <name type="common">Flagellate</name>
    <dbReference type="NCBI Taxonomy" id="505711"/>
    <lineage>
        <taxon>Eukaryota</taxon>
        <taxon>Discoba</taxon>
        <taxon>Jakobida</taxon>
        <taxon>Andalucina</taxon>
        <taxon>Andaluciidae</taxon>
        <taxon>Andalucia</taxon>
    </lineage>
</organism>
<dbReference type="AlphaFoldDB" id="A0A8K0F4L4"/>
<name>A0A8K0F4L4_ANDGO</name>
<dbReference type="Proteomes" id="UP000799049">
    <property type="component" value="Unassembled WGS sequence"/>
</dbReference>
<dbReference type="InterPro" id="IPR045024">
    <property type="entry name" value="NDH-2"/>
</dbReference>
<evidence type="ECO:0000313" key="9">
    <source>
        <dbReference type="Proteomes" id="UP000799049"/>
    </source>
</evidence>
<keyword evidence="4" id="KW-0560">Oxidoreductase</keyword>
<dbReference type="SUPFAM" id="SSF51905">
    <property type="entry name" value="FAD/NAD(P)-binding domain"/>
    <property type="match status" value="2"/>
</dbReference>
<evidence type="ECO:0000313" key="8">
    <source>
        <dbReference type="EMBL" id="KAF0852962.1"/>
    </source>
</evidence>
<comment type="caution">
    <text evidence="8">The sequence shown here is derived from an EMBL/GenBank/DDBJ whole genome shotgun (WGS) entry which is preliminary data.</text>
</comment>
<dbReference type="PRINTS" id="PR00368">
    <property type="entry name" value="FADPNR"/>
</dbReference>
<proteinExistence type="inferred from homology"/>
<dbReference type="InterPro" id="IPR036188">
    <property type="entry name" value="FAD/NAD-bd_sf"/>
</dbReference>
<evidence type="ECO:0000256" key="1">
    <source>
        <dbReference type="ARBA" id="ARBA00005272"/>
    </source>
</evidence>
<feature type="domain" description="External alternative NADH-ubiquinone oxidoreductase-like C-terminal" evidence="7">
    <location>
        <begin position="388"/>
        <end position="448"/>
    </location>
</feature>
<feature type="domain" description="FAD/NAD(P)-binding" evidence="6">
    <location>
        <begin position="27"/>
        <end position="369"/>
    </location>
</feature>
<reference evidence="8" key="1">
    <citation type="submission" date="2019-09" db="EMBL/GenBank/DDBJ databases">
        <title>The Mitochondrial Proteome of the Jakobid, Andalucia godoyi, a Protist With the Most Gene-Rich and Bacteria-Like Mitochondrial Genome.</title>
        <authorList>
            <person name="Gray M.W."/>
            <person name="Burger G."/>
            <person name="Derelle R."/>
            <person name="Klimes V."/>
            <person name="Leger M."/>
            <person name="Sarrasin M."/>
            <person name="Vlcek C."/>
            <person name="Roger A.J."/>
            <person name="Elias M."/>
            <person name="Lang B.F."/>
        </authorList>
    </citation>
    <scope>NUCLEOTIDE SEQUENCE</scope>
    <source>
        <strain evidence="8">And28</strain>
    </source>
</reference>
<evidence type="ECO:0000256" key="5">
    <source>
        <dbReference type="ARBA" id="ARBA00023027"/>
    </source>
</evidence>
<dbReference type="GO" id="GO:0005739">
    <property type="term" value="C:mitochondrion"/>
    <property type="evidence" value="ECO:0007669"/>
    <property type="project" value="TreeGrafter"/>
</dbReference>
<evidence type="ECO:0000259" key="7">
    <source>
        <dbReference type="Pfam" id="PF22366"/>
    </source>
</evidence>
<gene>
    <name evidence="8" type="ORF">ANDGO_07102</name>
</gene>
<dbReference type="PANTHER" id="PTHR43706">
    <property type="entry name" value="NADH DEHYDROGENASE"/>
    <property type="match status" value="1"/>
</dbReference>
<comment type="similarity">
    <text evidence="1">Belongs to the NADH dehydrogenase family.</text>
</comment>
<sequence>MIRLHLRISQRCFGSAVSTAAGKTKEKIVILGSGWGGYQLLRKLDLSKYDVTVVSPRNHFLFTPLLASTCVGTLEFRGVIEAVRSPNQPVNYYQAKAVAFDFQNRTIACVPSSRYDTSANASASASGPSTFSVPYDKLVIAVGAKNNTFSIPGVEENAHFLKEIGDARKIREDLLDNFERASAPGMSDKDRKDILHCVIVGGGPTGCEVAAEIHDFITQDLRKVFPSAVVADTRLTLVEAGSAILSGFDEKLSSFAQKHFSKQLIELKLKMKVLRVEKDYILVQNQNGAQEKIPYGLLIWSTGIAPRDVITATTGLKKHASGRVLVDSQLQVEGLQNVFAIGDTAAVRTDTSPNGKILPATAQVASQQGKWLAKHFNAGSRDDFHYQHVGMLAYVGSHKALVDLTGVKATGFGAWLFWRSAYLTNLVSIRNKLLVPMYWFKTLLFGRDVTHF</sequence>
<evidence type="ECO:0000256" key="3">
    <source>
        <dbReference type="ARBA" id="ARBA00022827"/>
    </source>
</evidence>
<keyword evidence="9" id="KW-1185">Reference proteome</keyword>
<evidence type="ECO:0000256" key="2">
    <source>
        <dbReference type="ARBA" id="ARBA00022630"/>
    </source>
</evidence>
<keyword evidence="5" id="KW-0520">NAD</keyword>
<evidence type="ECO:0000256" key="4">
    <source>
        <dbReference type="ARBA" id="ARBA00023002"/>
    </source>
</evidence>
<dbReference type="Pfam" id="PF22366">
    <property type="entry name" value="NDH2_C"/>
    <property type="match status" value="1"/>
</dbReference>
<evidence type="ECO:0000259" key="6">
    <source>
        <dbReference type="Pfam" id="PF07992"/>
    </source>
</evidence>
<dbReference type="InterPro" id="IPR023753">
    <property type="entry name" value="FAD/NAD-binding_dom"/>
</dbReference>
<dbReference type="Gene3D" id="3.50.50.100">
    <property type="match status" value="1"/>
</dbReference>
<dbReference type="GO" id="GO:0003954">
    <property type="term" value="F:NADH dehydrogenase activity"/>
    <property type="evidence" value="ECO:0007669"/>
    <property type="project" value="InterPro"/>
</dbReference>
<dbReference type="PANTHER" id="PTHR43706:SF13">
    <property type="entry name" value="NADH DEHYDROGENASE-RELATED"/>
    <property type="match status" value="1"/>
</dbReference>
<keyword evidence="3" id="KW-0274">FAD</keyword>
<dbReference type="InterPro" id="IPR054585">
    <property type="entry name" value="NDH2-like_C"/>
</dbReference>
<dbReference type="Pfam" id="PF07992">
    <property type="entry name" value="Pyr_redox_2"/>
    <property type="match status" value="1"/>
</dbReference>
<dbReference type="EMBL" id="VRVR01000008">
    <property type="protein sequence ID" value="KAF0852962.1"/>
    <property type="molecule type" value="Genomic_DNA"/>
</dbReference>
<accession>A0A8K0F4L4</accession>
<keyword evidence="2" id="KW-0285">Flavoprotein</keyword>
<protein>
    <submittedName>
        <fullName evidence="8">Mitochondrial rotenone-insensitive NADH dehydrogenase (NDE2 external NADH dehydrogenase)</fullName>
    </submittedName>
</protein>
<dbReference type="OrthoDB" id="3244603at2759"/>